<dbReference type="Pfam" id="PF00375">
    <property type="entry name" value="SDF"/>
    <property type="match status" value="1"/>
</dbReference>
<dbReference type="SUPFAM" id="SSF118215">
    <property type="entry name" value="Proton glutamate symport protein"/>
    <property type="match status" value="1"/>
</dbReference>
<dbReference type="PRINTS" id="PR00173">
    <property type="entry name" value="EDTRNSPORT"/>
</dbReference>
<dbReference type="GO" id="GO:0015293">
    <property type="term" value="F:symporter activity"/>
    <property type="evidence" value="ECO:0007669"/>
    <property type="project" value="UniProtKB-KW"/>
</dbReference>
<keyword evidence="5" id="KW-0769">Symport</keyword>
<organism evidence="9 10">
    <name type="scientific">Colwellia ponticola</name>
    <dbReference type="NCBI Taxonomy" id="2304625"/>
    <lineage>
        <taxon>Bacteria</taxon>
        <taxon>Pseudomonadati</taxon>
        <taxon>Pseudomonadota</taxon>
        <taxon>Gammaproteobacteria</taxon>
        <taxon>Alteromonadales</taxon>
        <taxon>Colwelliaceae</taxon>
        <taxon>Colwellia</taxon>
    </lineage>
</organism>
<proteinExistence type="predicted"/>
<evidence type="ECO:0000256" key="6">
    <source>
        <dbReference type="ARBA" id="ARBA00022989"/>
    </source>
</evidence>
<dbReference type="RefSeq" id="WP_138621584.1">
    <property type="nucleotide sequence ID" value="NZ_SZVP01000004.1"/>
</dbReference>
<evidence type="ECO:0000256" key="5">
    <source>
        <dbReference type="ARBA" id="ARBA00022847"/>
    </source>
</evidence>
<feature type="transmembrane region" description="Helical" evidence="8">
    <location>
        <begin position="20"/>
        <end position="38"/>
    </location>
</feature>
<evidence type="ECO:0000256" key="8">
    <source>
        <dbReference type="SAM" id="Phobius"/>
    </source>
</evidence>
<dbReference type="Gene3D" id="1.10.3860.10">
    <property type="entry name" value="Sodium:dicarboxylate symporter"/>
    <property type="match status" value="1"/>
</dbReference>
<feature type="transmembrane region" description="Helical" evidence="8">
    <location>
        <begin position="244"/>
        <end position="270"/>
    </location>
</feature>
<dbReference type="GO" id="GO:0005886">
    <property type="term" value="C:plasma membrane"/>
    <property type="evidence" value="ECO:0007669"/>
    <property type="project" value="UniProtKB-SubCell"/>
</dbReference>
<evidence type="ECO:0000313" key="9">
    <source>
        <dbReference type="EMBL" id="TMM45943.1"/>
    </source>
</evidence>
<evidence type="ECO:0000256" key="1">
    <source>
        <dbReference type="ARBA" id="ARBA00004651"/>
    </source>
</evidence>
<keyword evidence="4 8" id="KW-0812">Transmembrane</keyword>
<accession>A0A8H2JQA4</accession>
<evidence type="ECO:0000313" key="10">
    <source>
        <dbReference type="Proteomes" id="UP000307702"/>
    </source>
</evidence>
<dbReference type="InterPro" id="IPR001991">
    <property type="entry name" value="Na-dicarboxylate_symporter"/>
</dbReference>
<dbReference type="FunFam" id="1.10.3860.10:FF:000001">
    <property type="entry name" value="C4-dicarboxylate transport protein"/>
    <property type="match status" value="1"/>
</dbReference>
<keyword evidence="6 8" id="KW-1133">Transmembrane helix</keyword>
<keyword evidence="10" id="KW-1185">Reference proteome</keyword>
<dbReference type="Proteomes" id="UP000307702">
    <property type="component" value="Unassembled WGS sequence"/>
</dbReference>
<dbReference type="EMBL" id="SZVP01000004">
    <property type="protein sequence ID" value="TMM45943.1"/>
    <property type="molecule type" value="Genomic_DNA"/>
</dbReference>
<dbReference type="AlphaFoldDB" id="A0A8H2JQA4"/>
<keyword evidence="7 8" id="KW-0472">Membrane</keyword>
<dbReference type="OrthoDB" id="9766690at2"/>
<feature type="transmembrane region" description="Helical" evidence="8">
    <location>
        <begin position="353"/>
        <end position="382"/>
    </location>
</feature>
<dbReference type="GO" id="GO:0006835">
    <property type="term" value="P:dicarboxylic acid transport"/>
    <property type="evidence" value="ECO:0007669"/>
    <property type="project" value="TreeGrafter"/>
</dbReference>
<feature type="transmembrane region" description="Helical" evidence="8">
    <location>
        <begin position="282"/>
        <end position="300"/>
    </location>
</feature>
<dbReference type="PANTHER" id="PTHR42865">
    <property type="entry name" value="PROTON/GLUTAMATE-ASPARTATE SYMPORTER"/>
    <property type="match status" value="1"/>
</dbReference>
<feature type="transmembrane region" description="Helical" evidence="8">
    <location>
        <begin position="320"/>
        <end position="341"/>
    </location>
</feature>
<comment type="caution">
    <text evidence="9">The sequence shown here is derived from an EMBL/GenBank/DDBJ whole genome shotgun (WGS) entry which is preliminary data.</text>
</comment>
<feature type="transmembrane region" description="Helical" evidence="8">
    <location>
        <begin position="172"/>
        <end position="189"/>
    </location>
</feature>
<evidence type="ECO:0000256" key="3">
    <source>
        <dbReference type="ARBA" id="ARBA00022475"/>
    </source>
</evidence>
<dbReference type="PANTHER" id="PTHR42865:SF7">
    <property type="entry name" value="PROTON_GLUTAMATE-ASPARTATE SYMPORTER"/>
    <property type="match status" value="1"/>
</dbReference>
<evidence type="ECO:0000256" key="2">
    <source>
        <dbReference type="ARBA" id="ARBA00022448"/>
    </source>
</evidence>
<gene>
    <name evidence="9" type="ORF">FCS21_06355</name>
</gene>
<feature type="transmembrane region" description="Helical" evidence="8">
    <location>
        <begin position="110"/>
        <end position="129"/>
    </location>
</feature>
<evidence type="ECO:0000256" key="7">
    <source>
        <dbReference type="ARBA" id="ARBA00023136"/>
    </source>
</evidence>
<evidence type="ECO:0000256" key="4">
    <source>
        <dbReference type="ARBA" id="ARBA00022692"/>
    </source>
</evidence>
<keyword evidence="2" id="KW-0813">Transport</keyword>
<reference evidence="9 10" key="1">
    <citation type="submission" date="2019-05" db="EMBL/GenBank/DDBJ databases">
        <title>Colwellia ponticola sp. nov., isolated from seawater.</title>
        <authorList>
            <person name="Yoon J.-H."/>
        </authorList>
    </citation>
    <scope>NUCLEOTIDE SEQUENCE [LARGE SCALE GENOMIC DNA]</scope>
    <source>
        <strain evidence="9 10">OISW-25</strain>
    </source>
</reference>
<keyword evidence="3" id="KW-1003">Cell membrane</keyword>
<sequence length="454" mass="48421">MTIEKNTLPIKKKASLTSRIVIGMVAGILLGSFLQWLMPNGTDKVISLYSIELSLKGFLVEGILEVIGQVFMASLRMLVVPLVFVSLVCGVCSLKDTSKLGRIGGKAVGLYLATTAIAISFAIFVALIVSPGEGVNMVANSSFSGREAPSLAQVIIQMFPTNPFESFAEGKMLQVIVFALLFGIAIALSGKAGERVALLFEDLSEVIMRLVTILMNIAPYGVFALLATLFTTVSLTTFGNLIEYFLVVFFVLVVHALVTYPVILKLLTGLNPEIFLKKMRDAAIFAFSTASSNATIPVTLETATKKMGVKNSIASFTVPLGATINMDGTAIMQGVATVFIAQVFSQDLTLADYLTVVLTATLASIGTAGVPGVGLIMLAMVLEQVGLPVEGIALIIGVDRLLDMTRTAVNVTGDSMVSIVVAKSEDQFDHDMYLDPQAGSNIENIDFKHLDNNK</sequence>
<comment type="subcellular location">
    <subcellularLocation>
        <location evidence="1">Cell membrane</location>
        <topology evidence="1">Multi-pass membrane protein</topology>
    </subcellularLocation>
</comment>
<dbReference type="InterPro" id="IPR036458">
    <property type="entry name" value="Na:dicarbo_symporter_sf"/>
</dbReference>
<feature type="transmembrane region" description="Helical" evidence="8">
    <location>
        <begin position="66"/>
        <end position="89"/>
    </location>
</feature>
<feature type="transmembrane region" description="Helical" evidence="8">
    <location>
        <begin position="210"/>
        <end position="232"/>
    </location>
</feature>
<protein>
    <submittedName>
        <fullName evidence="9">Dicarboxylate/amino acid:cation symporter</fullName>
    </submittedName>
</protein>
<name>A0A8H2JQA4_9GAMM</name>